<dbReference type="AlphaFoldDB" id="J7S798"/>
<keyword evidence="7" id="KW-0620">Polyamine biosynthesis</keyword>
<dbReference type="GO" id="GO:0033387">
    <property type="term" value="P:putrescine biosynthetic process from arginine, via ornithine"/>
    <property type="evidence" value="ECO:0007669"/>
    <property type="project" value="TreeGrafter"/>
</dbReference>
<keyword evidence="8" id="KW-0456">Lyase</keyword>
<proteinExistence type="inferred from homology"/>
<dbReference type="PRINTS" id="PR01182">
    <property type="entry name" value="ORNDCRBXLASE"/>
</dbReference>
<evidence type="ECO:0000256" key="10">
    <source>
        <dbReference type="ARBA" id="ARBA00034138"/>
    </source>
</evidence>
<comment type="subcellular location">
    <subcellularLocation>
        <location evidence="2">Cytoplasm</location>
    </subcellularLocation>
</comment>
<evidence type="ECO:0000256" key="5">
    <source>
        <dbReference type="ARBA" id="ARBA00022793"/>
    </source>
</evidence>
<reference evidence="19 20" key="1">
    <citation type="journal article" date="2011" name="Proc. Natl. Acad. Sci. U.S.A.">
        <title>Evolutionary erosion of yeast sex chromosomes by mating-type switching accidents.</title>
        <authorList>
            <person name="Gordon J.L."/>
            <person name="Armisen D."/>
            <person name="Proux-Wera E."/>
            <person name="Oheigeartaigh S.S."/>
            <person name="Byrne K.P."/>
            <person name="Wolfe K.H."/>
        </authorList>
    </citation>
    <scope>NUCLEOTIDE SEQUENCE [LARGE SCALE GENOMIC DNA]</scope>
    <source>
        <strain evidence="20">ATCC MYA-139 / BCRC 22969 / CBS 8797 / CCRC 22969 / KCTC 17520 / NBRC 10181 / NCYC 3082</strain>
    </source>
</reference>
<sequence length="473" mass="52885">MSLSVEKKLSAASSVTLVDESPSNDKGEMCGSKYEIDDSCLRAYLDRVRSTTGVVASPHHEPDHAGIFRALEKRIISINEETCSPGEENSFFVCDLNELVTLYKNWRKELPRVTPHYAVKCNPNPKLLYYLAQMGVNFDCASKMEIAQILALGIHPDRIVYANPCKMSSYIRFAEKQGVLYTTFDNVEELHKIKKFHPSARLLLRITTDDSTAQCQLSTKYGAALSSVPELLQTCQDLQLNLVGVSFHVGSGASDFSSLYYAIRDARWVFDLAESSFTLPALTLLDVGGGFQLHSFKESSQVLRDGLEKFFPEGCGVRIIAEPGRYFAESTLTLATHVIAKRKVNDDEAMLYINDGVYGNLNCILFDHQNPTPRVLHHSDKFHYFDFDSSAPPHAVSKNHRYKVSIWGPTCDGLDCITKECYLNKDLVVGDWFYFPHLGAYTSSAATPFNGFDQIADTIYINEEEAQANIASL</sequence>
<evidence type="ECO:0000256" key="15">
    <source>
        <dbReference type="PIRSR" id="PIRSR600183-50"/>
    </source>
</evidence>
<dbReference type="FunFam" id="2.40.37.10:FF:000010">
    <property type="entry name" value="Ornithine decarboxylase"/>
    <property type="match status" value="1"/>
</dbReference>
<dbReference type="KEGG" id="kng:KNAG_0D04510"/>
<dbReference type="OrthoDB" id="5034579at2759"/>
<dbReference type="CDD" id="cd00622">
    <property type="entry name" value="PLPDE_III_ODC"/>
    <property type="match status" value="1"/>
</dbReference>
<dbReference type="RefSeq" id="XP_022464442.1">
    <property type="nucleotide sequence ID" value="XM_022607891.1"/>
</dbReference>
<comment type="pathway">
    <text evidence="9">Amine and polyamine biosynthesis; putrescine biosynthesis via L-ornithine pathway; putrescine from L-ornithine: step 1/1.</text>
</comment>
<evidence type="ECO:0000256" key="8">
    <source>
        <dbReference type="ARBA" id="ARBA00023239"/>
    </source>
</evidence>
<evidence type="ECO:0000256" key="14">
    <source>
        <dbReference type="ARBA" id="ARBA00049127"/>
    </source>
</evidence>
<evidence type="ECO:0000256" key="4">
    <source>
        <dbReference type="ARBA" id="ARBA00022490"/>
    </source>
</evidence>
<dbReference type="GO" id="GO:0004586">
    <property type="term" value="F:ornithine decarboxylase activity"/>
    <property type="evidence" value="ECO:0007669"/>
    <property type="project" value="UniProtKB-EC"/>
</dbReference>
<dbReference type="InterPro" id="IPR022657">
    <property type="entry name" value="De-COase2_CS"/>
</dbReference>
<evidence type="ECO:0000256" key="16">
    <source>
        <dbReference type="RuleBase" id="RU003737"/>
    </source>
</evidence>
<dbReference type="InterPro" id="IPR002433">
    <property type="entry name" value="Orn_de-COase"/>
</dbReference>
<protein>
    <recommendedName>
        <fullName evidence="12">Ornithine decarboxylase</fullName>
        <ecNumber evidence="10">4.1.1.17</ecNumber>
    </recommendedName>
</protein>
<dbReference type="EMBL" id="HE978317">
    <property type="protein sequence ID" value="CCK70196.1"/>
    <property type="molecule type" value="Genomic_DNA"/>
</dbReference>
<dbReference type="EC" id="4.1.1.17" evidence="10"/>
<feature type="modified residue" description="N6-(pyridoxal phosphate)lysine" evidence="15">
    <location>
        <position position="120"/>
    </location>
</feature>
<dbReference type="Pfam" id="PF02784">
    <property type="entry name" value="Orn_Arg_deC_N"/>
    <property type="match status" value="1"/>
</dbReference>
<evidence type="ECO:0000256" key="3">
    <source>
        <dbReference type="ARBA" id="ARBA00008872"/>
    </source>
</evidence>
<keyword evidence="5" id="KW-0210">Decarboxylase</keyword>
<evidence type="ECO:0000259" key="17">
    <source>
        <dbReference type="Pfam" id="PF00278"/>
    </source>
</evidence>
<keyword evidence="20" id="KW-1185">Reference proteome</keyword>
<dbReference type="Gene3D" id="3.20.20.10">
    <property type="entry name" value="Alanine racemase"/>
    <property type="match status" value="1"/>
</dbReference>
<evidence type="ECO:0000256" key="9">
    <source>
        <dbReference type="ARBA" id="ARBA00034115"/>
    </source>
</evidence>
<evidence type="ECO:0000256" key="6">
    <source>
        <dbReference type="ARBA" id="ARBA00022898"/>
    </source>
</evidence>
<feature type="active site" description="Proton donor" evidence="15">
    <location>
        <position position="411"/>
    </location>
</feature>
<comment type="function">
    <text evidence="11">Catalyzes the first and rate-limiting step of polyamine biosynthesis that converts ornithine into putrescine, which is the precursor for the polyamines, spermidine and spermine. Polyamines are essential for cell proliferation and are implicated in cellular processes, ranging from DNA replication to apoptosis.</text>
</comment>
<dbReference type="InterPro" id="IPR022643">
    <property type="entry name" value="De-COase2_C"/>
</dbReference>
<reference evidence="20" key="2">
    <citation type="submission" date="2012-08" db="EMBL/GenBank/DDBJ databases">
        <title>Genome sequence of Kazachstania naganishii.</title>
        <authorList>
            <person name="Gordon J.L."/>
            <person name="Armisen D."/>
            <person name="Proux-Wera E."/>
            <person name="OhEigeartaigh S.S."/>
            <person name="Byrne K.P."/>
            <person name="Wolfe K.H."/>
        </authorList>
    </citation>
    <scope>NUCLEOTIDE SEQUENCE [LARGE SCALE GENOMIC DNA]</scope>
    <source>
        <strain evidence="20">ATCC MYA-139 / BCRC 22969 / CBS 8797 / CCRC 22969 / KCTC 17520 / NBRC 10181 / NCYC 3082</strain>
    </source>
</reference>
<comment type="cofactor">
    <cofactor evidence="1 15">
        <name>pyridoxal 5'-phosphate</name>
        <dbReference type="ChEBI" id="CHEBI:597326"/>
    </cofactor>
</comment>
<accession>J7S798</accession>
<dbReference type="InterPro" id="IPR022653">
    <property type="entry name" value="De-COase2_pyr-phos_BS"/>
</dbReference>
<dbReference type="InterPro" id="IPR009006">
    <property type="entry name" value="Ala_racemase/Decarboxylase_C"/>
</dbReference>
<evidence type="ECO:0000256" key="7">
    <source>
        <dbReference type="ARBA" id="ARBA00023115"/>
    </source>
</evidence>
<evidence type="ECO:0000259" key="18">
    <source>
        <dbReference type="Pfam" id="PF02784"/>
    </source>
</evidence>
<keyword evidence="4" id="KW-0963">Cytoplasm</keyword>
<dbReference type="eggNOG" id="KOG0622">
    <property type="taxonomic scope" value="Eukaryota"/>
</dbReference>
<evidence type="ECO:0000256" key="1">
    <source>
        <dbReference type="ARBA" id="ARBA00001933"/>
    </source>
</evidence>
<dbReference type="Pfam" id="PF00278">
    <property type="entry name" value="Orn_DAP_Arg_deC"/>
    <property type="match status" value="1"/>
</dbReference>
<dbReference type="GeneID" id="34525885"/>
<dbReference type="InterPro" id="IPR000183">
    <property type="entry name" value="Orn/DAP/Arg_de-COase"/>
</dbReference>
<evidence type="ECO:0000256" key="2">
    <source>
        <dbReference type="ARBA" id="ARBA00004496"/>
    </source>
</evidence>
<evidence type="ECO:0000313" key="20">
    <source>
        <dbReference type="Proteomes" id="UP000006310"/>
    </source>
</evidence>
<evidence type="ECO:0000313" key="19">
    <source>
        <dbReference type="EMBL" id="CCK70196.1"/>
    </source>
</evidence>
<dbReference type="Gene3D" id="2.40.37.10">
    <property type="entry name" value="Lyase, Ornithine Decarboxylase, Chain A, domain 1"/>
    <property type="match status" value="1"/>
</dbReference>
<gene>
    <name evidence="19" type="primary">KNAG0D04510</name>
    <name evidence="19" type="ordered locus">KNAG_0D04510</name>
</gene>
<dbReference type="InterPro" id="IPR022644">
    <property type="entry name" value="De-COase2_N"/>
</dbReference>
<feature type="domain" description="Orn/DAP/Arg decarboxylase 2 C-terminal" evidence="17">
    <location>
        <begin position="95"/>
        <end position="439"/>
    </location>
</feature>
<dbReference type="PROSITE" id="PS00878">
    <property type="entry name" value="ODR_DC_2_1"/>
    <property type="match status" value="1"/>
</dbReference>
<keyword evidence="6 15" id="KW-0663">Pyridoxal phosphate</keyword>
<comment type="subunit">
    <text evidence="13">Homodimer. Only the dimer is catalytically active, as the active sites are constructed of residues from both monomers.</text>
</comment>
<dbReference type="PANTHER" id="PTHR11482">
    <property type="entry name" value="ARGININE/DIAMINOPIMELATE/ORNITHINE DECARBOXYLASE"/>
    <property type="match status" value="1"/>
</dbReference>
<dbReference type="GO" id="GO:0015940">
    <property type="term" value="P:pantothenate biosynthetic process"/>
    <property type="evidence" value="ECO:0007669"/>
    <property type="project" value="EnsemblFungi"/>
</dbReference>
<comment type="catalytic activity">
    <reaction evidence="14">
        <text>L-ornithine + H(+) = putrescine + CO2</text>
        <dbReference type="Rhea" id="RHEA:22964"/>
        <dbReference type="ChEBI" id="CHEBI:15378"/>
        <dbReference type="ChEBI" id="CHEBI:16526"/>
        <dbReference type="ChEBI" id="CHEBI:46911"/>
        <dbReference type="ChEBI" id="CHEBI:326268"/>
        <dbReference type="EC" id="4.1.1.17"/>
    </reaction>
</comment>
<dbReference type="PROSITE" id="PS00879">
    <property type="entry name" value="ODR_DC_2_2"/>
    <property type="match status" value="1"/>
</dbReference>
<name>J7S798_HUIN7</name>
<dbReference type="PANTHER" id="PTHR11482:SF6">
    <property type="entry name" value="ORNITHINE DECARBOXYLASE 1-RELATED"/>
    <property type="match status" value="1"/>
</dbReference>
<evidence type="ECO:0000256" key="12">
    <source>
        <dbReference type="ARBA" id="ARBA00039485"/>
    </source>
</evidence>
<dbReference type="HOGENOM" id="CLU_026444_1_2_1"/>
<dbReference type="SUPFAM" id="SSF50621">
    <property type="entry name" value="Alanine racemase C-terminal domain-like"/>
    <property type="match status" value="1"/>
</dbReference>
<dbReference type="FunFam" id="3.20.20.10:FF:000005">
    <property type="entry name" value="Ornithine decarboxylase"/>
    <property type="match status" value="1"/>
</dbReference>
<evidence type="ECO:0000256" key="13">
    <source>
        <dbReference type="ARBA" id="ARBA00046672"/>
    </source>
</evidence>
<dbReference type="STRING" id="1071383.J7S798"/>
<organism evidence="19 20">
    <name type="scientific">Huiozyma naganishii (strain ATCC MYA-139 / BCRC 22969 / CBS 8797 / KCTC 17520 / NBRC 10181 / NCYC 3082 / Yp74L-3)</name>
    <name type="common">Yeast</name>
    <name type="synonym">Kazachstania naganishii</name>
    <dbReference type="NCBI Taxonomy" id="1071383"/>
    <lineage>
        <taxon>Eukaryota</taxon>
        <taxon>Fungi</taxon>
        <taxon>Dikarya</taxon>
        <taxon>Ascomycota</taxon>
        <taxon>Saccharomycotina</taxon>
        <taxon>Saccharomycetes</taxon>
        <taxon>Saccharomycetales</taxon>
        <taxon>Saccharomycetaceae</taxon>
        <taxon>Huiozyma</taxon>
    </lineage>
</organism>
<dbReference type="InterPro" id="IPR029066">
    <property type="entry name" value="PLP-binding_barrel"/>
</dbReference>
<comment type="similarity">
    <text evidence="3 16">Belongs to the Orn/Lys/Arg decarboxylase class-II family.</text>
</comment>
<dbReference type="SUPFAM" id="SSF51419">
    <property type="entry name" value="PLP-binding barrel"/>
    <property type="match status" value="1"/>
</dbReference>
<dbReference type="Proteomes" id="UP000006310">
    <property type="component" value="Chromosome 4"/>
</dbReference>
<evidence type="ECO:0000256" key="11">
    <source>
        <dbReference type="ARBA" id="ARBA00037173"/>
    </source>
</evidence>
<feature type="domain" description="Orn/DAP/Arg decarboxylase 2 N-terminal" evidence="18">
    <location>
        <begin position="98"/>
        <end position="328"/>
    </location>
</feature>
<dbReference type="GO" id="GO:0005737">
    <property type="term" value="C:cytoplasm"/>
    <property type="evidence" value="ECO:0007669"/>
    <property type="project" value="UniProtKB-SubCell"/>
</dbReference>
<dbReference type="PRINTS" id="PR01179">
    <property type="entry name" value="ODADCRBXLASE"/>
</dbReference>
<dbReference type="OMA" id="SFFVCDL"/>